<keyword evidence="1 5" id="KW-0479">Metal-binding</keyword>
<feature type="region of interest" description="Disordered" evidence="6">
    <location>
        <begin position="1"/>
        <end position="116"/>
    </location>
</feature>
<feature type="compositionally biased region" description="Pro residues" evidence="6">
    <location>
        <begin position="53"/>
        <end position="73"/>
    </location>
</feature>
<dbReference type="EMBL" id="HBFQ01065321">
    <property type="protein sequence ID" value="CAD8872018.1"/>
    <property type="molecule type" value="Transcribed_RNA"/>
</dbReference>
<evidence type="ECO:0000256" key="6">
    <source>
        <dbReference type="SAM" id="MobiDB-lite"/>
    </source>
</evidence>
<feature type="domain" description="C3H1-type" evidence="7">
    <location>
        <begin position="159"/>
        <end position="185"/>
    </location>
</feature>
<keyword evidence="3 5" id="KW-0863">Zinc-finger</keyword>
<evidence type="ECO:0000256" key="1">
    <source>
        <dbReference type="ARBA" id="ARBA00022723"/>
    </source>
</evidence>
<organism evidence="8">
    <name type="scientific">Noctiluca scintillans</name>
    <name type="common">Sea sparkle</name>
    <name type="synonym">Red tide dinoflagellate</name>
    <dbReference type="NCBI Taxonomy" id="2966"/>
    <lineage>
        <taxon>Eukaryota</taxon>
        <taxon>Sar</taxon>
        <taxon>Alveolata</taxon>
        <taxon>Dinophyceae</taxon>
        <taxon>Noctilucales</taxon>
        <taxon>Noctilucaceae</taxon>
        <taxon>Noctiluca</taxon>
    </lineage>
</organism>
<dbReference type="GO" id="GO:0003729">
    <property type="term" value="F:mRNA binding"/>
    <property type="evidence" value="ECO:0007669"/>
    <property type="project" value="InterPro"/>
</dbReference>
<dbReference type="SUPFAM" id="SSF90229">
    <property type="entry name" value="CCCH zinc finger"/>
    <property type="match status" value="2"/>
</dbReference>
<dbReference type="InterPro" id="IPR000571">
    <property type="entry name" value="Znf_CCCH"/>
</dbReference>
<feature type="zinc finger region" description="C3H1-type" evidence="5">
    <location>
        <begin position="159"/>
        <end position="185"/>
    </location>
</feature>
<evidence type="ECO:0000256" key="3">
    <source>
        <dbReference type="ARBA" id="ARBA00022771"/>
    </source>
</evidence>
<feature type="region of interest" description="Disordered" evidence="6">
    <location>
        <begin position="201"/>
        <end position="235"/>
    </location>
</feature>
<accession>A0A7S1B1K4</accession>
<dbReference type="PANTHER" id="PTHR12547">
    <property type="entry name" value="CCCH ZINC FINGER/TIS11-RELATED"/>
    <property type="match status" value="1"/>
</dbReference>
<protein>
    <recommendedName>
        <fullName evidence="7">C3H1-type domain-containing protein</fullName>
    </recommendedName>
</protein>
<dbReference type="GO" id="GO:0008270">
    <property type="term" value="F:zinc ion binding"/>
    <property type="evidence" value="ECO:0007669"/>
    <property type="project" value="UniProtKB-KW"/>
</dbReference>
<proteinExistence type="predicted"/>
<feature type="zinc finger region" description="C3H1-type" evidence="5">
    <location>
        <begin position="124"/>
        <end position="151"/>
    </location>
</feature>
<sequence>MEGPSNAPGPPHPGPPPQWQPHSVGTPGSMPPESWVGQGPPGTATPSLWPQGAQPPTPMPSEGPVPTPTPAPAQPSQRPDGEPRRRGGRRRAPPNSAENQVRKAETVDGEDGDADSRTHLRVQMQKTKLCEFHLDGKCKYGSECAFAHQESELKTLPDLRKTRLCRAYTKGKCVDVNCKFAHGQEELRGCEKKTTIRMRLKRRRASGRDGDAQSQERNVQGRYDTDGDGNRGRSPSRLCDRCFSTVATHLGISACPLCRGTRFIIDDNFGRG</sequence>
<dbReference type="SMART" id="SM00356">
    <property type="entry name" value="ZnF_C3H1"/>
    <property type="match status" value="2"/>
</dbReference>
<dbReference type="InterPro" id="IPR036855">
    <property type="entry name" value="Znf_CCCH_sf"/>
</dbReference>
<evidence type="ECO:0000256" key="4">
    <source>
        <dbReference type="ARBA" id="ARBA00022833"/>
    </source>
</evidence>
<dbReference type="AlphaFoldDB" id="A0A7S1B1K4"/>
<keyword evidence="2" id="KW-0677">Repeat</keyword>
<name>A0A7S1B1K4_NOCSC</name>
<dbReference type="PANTHER" id="PTHR12547:SF18">
    <property type="entry name" value="PROTEIN TIS11"/>
    <property type="match status" value="1"/>
</dbReference>
<dbReference type="Pfam" id="PF00642">
    <property type="entry name" value="zf-CCCH"/>
    <property type="match status" value="1"/>
</dbReference>
<evidence type="ECO:0000313" key="8">
    <source>
        <dbReference type="EMBL" id="CAD8872018.1"/>
    </source>
</evidence>
<dbReference type="InterPro" id="IPR045877">
    <property type="entry name" value="ZFP36-like"/>
</dbReference>
<feature type="compositionally biased region" description="Pro residues" evidence="6">
    <location>
        <begin position="7"/>
        <end position="19"/>
    </location>
</feature>
<gene>
    <name evidence="8" type="ORF">NSCI0253_LOCUS46375</name>
</gene>
<dbReference type="Gene3D" id="4.10.1000.10">
    <property type="entry name" value="Zinc finger, CCCH-type"/>
    <property type="match status" value="2"/>
</dbReference>
<keyword evidence="4 5" id="KW-0862">Zinc</keyword>
<evidence type="ECO:0000256" key="5">
    <source>
        <dbReference type="PROSITE-ProRule" id="PRU00723"/>
    </source>
</evidence>
<feature type="domain" description="C3H1-type" evidence="7">
    <location>
        <begin position="124"/>
        <end position="151"/>
    </location>
</feature>
<dbReference type="PROSITE" id="PS50103">
    <property type="entry name" value="ZF_C3H1"/>
    <property type="match status" value="2"/>
</dbReference>
<evidence type="ECO:0000256" key="2">
    <source>
        <dbReference type="ARBA" id="ARBA00022737"/>
    </source>
</evidence>
<reference evidence="8" key="1">
    <citation type="submission" date="2021-01" db="EMBL/GenBank/DDBJ databases">
        <authorList>
            <person name="Corre E."/>
            <person name="Pelletier E."/>
            <person name="Niang G."/>
            <person name="Scheremetjew M."/>
            <person name="Finn R."/>
            <person name="Kale V."/>
            <person name="Holt S."/>
            <person name="Cochrane G."/>
            <person name="Meng A."/>
            <person name="Brown T."/>
            <person name="Cohen L."/>
        </authorList>
    </citation>
    <scope>NUCLEOTIDE SEQUENCE</scope>
</reference>
<evidence type="ECO:0000259" key="7">
    <source>
        <dbReference type="PROSITE" id="PS50103"/>
    </source>
</evidence>